<dbReference type="Gene3D" id="3.40.710.10">
    <property type="entry name" value="DD-peptidase/beta-lactamase superfamily"/>
    <property type="match status" value="1"/>
</dbReference>
<dbReference type="Pfam" id="PF00905">
    <property type="entry name" value="Transpeptidase"/>
    <property type="match status" value="1"/>
</dbReference>
<dbReference type="AlphaFoldDB" id="A0A0B8ZXC4"/>
<dbReference type="GO" id="GO:0016757">
    <property type="term" value="F:glycosyltransferase activity"/>
    <property type="evidence" value="ECO:0007669"/>
    <property type="project" value="UniProtKB-KW"/>
</dbReference>
<dbReference type="EC" id="2.4.1.129" evidence="3"/>
<comment type="caution">
    <text evidence="3">The sequence shown here is derived from an EMBL/GenBank/DDBJ whole genome shotgun (WGS) entry which is preliminary data.</text>
</comment>
<feature type="domain" description="Penicillin-binding protein transpeptidase" evidence="1">
    <location>
        <begin position="159"/>
        <end position="484"/>
    </location>
</feature>
<keyword evidence="3" id="KW-0808">Transferase</keyword>
<dbReference type="InterPro" id="IPR001460">
    <property type="entry name" value="PCN-bd_Tpept"/>
</dbReference>
<dbReference type="SUPFAM" id="SSF56601">
    <property type="entry name" value="beta-lactamase/transpeptidase-like"/>
    <property type="match status" value="1"/>
</dbReference>
<reference evidence="3 4" key="1">
    <citation type="submission" date="2014-11" db="EMBL/GenBank/DDBJ databases">
        <title>Draft Genome Sequence of Brevibacterium linens AE038-8.</title>
        <authorList>
            <person name="Maizel D."/>
            <person name="Utturkar S.M."/>
            <person name="Brown S.D."/>
            <person name="Ferrero M."/>
            <person name="Rosen B.P."/>
        </authorList>
    </citation>
    <scope>NUCLEOTIDE SEQUENCE [LARGE SCALE GENOMIC DNA]</scope>
    <source>
        <strain evidence="3 4">AE038-8</strain>
    </source>
</reference>
<dbReference type="InterPro" id="IPR012338">
    <property type="entry name" value="Beta-lactam/transpept-like"/>
</dbReference>
<protein>
    <submittedName>
        <fullName evidence="3">Peptidoglycan glycosyltransferase</fullName>
        <ecNumber evidence="3">2.4.1.129</ecNumber>
    </submittedName>
</protein>
<evidence type="ECO:0000313" key="3">
    <source>
        <dbReference type="EMBL" id="KHS50921.1"/>
    </source>
</evidence>
<organism evidence="3 4">
    <name type="scientific">Brevibacterium linens</name>
    <dbReference type="NCBI Taxonomy" id="1703"/>
    <lineage>
        <taxon>Bacteria</taxon>
        <taxon>Bacillati</taxon>
        <taxon>Actinomycetota</taxon>
        <taxon>Actinomycetes</taxon>
        <taxon>Micrococcales</taxon>
        <taxon>Brevibacteriaceae</taxon>
        <taxon>Brevibacterium</taxon>
    </lineage>
</organism>
<evidence type="ECO:0000313" key="4">
    <source>
        <dbReference type="Proteomes" id="UP000031488"/>
    </source>
</evidence>
<keyword evidence="4" id="KW-1185">Reference proteome</keyword>
<sequence>MKKPLTHIAVVGFVMFALLFGSTSWVQYVTADSLNNNPLNNRRILDQLARDRGPILVDGTPIAYSEPVDDKYKYQRKYGSENLDPRAYASLTGYYSVVSGASGMERAVGDYLSGDSDALFYDKVGSFFTGEQPRGAAVELTIDPKVQQAAWDGLGNQNGAAVAIDPKTGKILAMASTPGWDPNDLASHDTTQASEAFKNLEAAEGKPAYNRAIGGNLYPPGSTFKVLVAAAALESGDYEPDSQLNGPAKLDLPQTTATIGNSHPGACRNGGKPTLADSLAESCNTSFASLGMDLGEDAIAKQAEKFGFGEDLEIPLNVTPSSFPSDLNPPQLAQSSLGQYEVRSTPLQMAMMTAGIANGGKMMKPQLVDRVLNANTLEPISKTRPNQMSRPVSGDTADKLTDMMTGVVENGTASVAKMGDTKVAAKTGTAQHAKGAAPHAWFISFAPADDPQIAVAVVVENGGNAGSEAYGATVAGPIAKNMMEAVVEK</sequence>
<dbReference type="GO" id="GO:0008658">
    <property type="term" value="F:penicillin binding"/>
    <property type="evidence" value="ECO:0007669"/>
    <property type="project" value="InterPro"/>
</dbReference>
<dbReference type="InterPro" id="IPR050515">
    <property type="entry name" value="Beta-lactam/transpept"/>
</dbReference>
<dbReference type="Pfam" id="PF21922">
    <property type="entry name" value="PBP_dimer_2"/>
    <property type="match status" value="1"/>
</dbReference>
<dbReference type="InterPro" id="IPR054120">
    <property type="entry name" value="PBPA_dimer"/>
</dbReference>
<keyword evidence="3" id="KW-0328">Glycosyltransferase</keyword>
<dbReference type="GO" id="GO:0005886">
    <property type="term" value="C:plasma membrane"/>
    <property type="evidence" value="ECO:0007669"/>
    <property type="project" value="TreeGrafter"/>
</dbReference>
<dbReference type="EMBL" id="JTJZ01000022">
    <property type="protein sequence ID" value="KHS50921.1"/>
    <property type="molecule type" value="Genomic_DNA"/>
</dbReference>
<evidence type="ECO:0000259" key="1">
    <source>
        <dbReference type="Pfam" id="PF00905"/>
    </source>
</evidence>
<name>A0A0B8ZXC4_BRELN</name>
<dbReference type="PANTHER" id="PTHR30627">
    <property type="entry name" value="PEPTIDOGLYCAN D,D-TRANSPEPTIDASE"/>
    <property type="match status" value="1"/>
</dbReference>
<dbReference type="GO" id="GO:0071555">
    <property type="term" value="P:cell wall organization"/>
    <property type="evidence" value="ECO:0007669"/>
    <property type="project" value="TreeGrafter"/>
</dbReference>
<dbReference type="PATRIC" id="fig|1703.6.peg.2941"/>
<dbReference type="OrthoDB" id="9766847at2"/>
<gene>
    <name evidence="3" type="ORF">AE0388_2993</name>
</gene>
<dbReference type="Gene3D" id="3.90.1310.10">
    <property type="entry name" value="Penicillin-binding protein 2a (Domain 2)"/>
    <property type="match status" value="1"/>
</dbReference>
<evidence type="ECO:0000259" key="2">
    <source>
        <dbReference type="Pfam" id="PF21922"/>
    </source>
</evidence>
<dbReference type="STRING" id="1703.BLSMQ_0043"/>
<dbReference type="PANTHER" id="PTHR30627:SF24">
    <property type="entry name" value="PENICILLIN-BINDING PROTEIN 4B"/>
    <property type="match status" value="1"/>
</dbReference>
<accession>A0A0B8ZXC4</accession>
<feature type="domain" description="Penicillin binding protein A dimerisation" evidence="2">
    <location>
        <begin position="52"/>
        <end position="138"/>
    </location>
</feature>
<dbReference type="Proteomes" id="UP000031488">
    <property type="component" value="Unassembled WGS sequence"/>
</dbReference>
<dbReference type="RefSeq" id="WP_039211663.1">
    <property type="nucleotide sequence ID" value="NZ_JTJZ01000022.1"/>
</dbReference>
<dbReference type="GO" id="GO:0071972">
    <property type="term" value="F:peptidoglycan L,D-transpeptidase activity"/>
    <property type="evidence" value="ECO:0007669"/>
    <property type="project" value="TreeGrafter"/>
</dbReference>
<proteinExistence type="predicted"/>